<dbReference type="Proteomes" id="UP001431902">
    <property type="component" value="Unassembled WGS sequence"/>
</dbReference>
<name>A0ABT6X971_9BURK</name>
<sequence>MKLSRLYSNKPDIFGPIEFRAGLNVVLAEIRVPKNKDKDTHNLGKTTLGRMIDFCFLAGRDKDFFLFKQEDAFKDFIFFLEIGLSDATYLTVRRGVSEHTKISFKKHEAAHQDFTDLTEADWDHFNLSFDRAREMLDGLLDWRAVSPWDFRKGLGYQLRGQDDYQDVFQLRRFAIGKHKDWKPYVAHILGFDHKLIEEYYSKLEELEDKKAIAQTVQAELGGSVDDLSKIEGILLLKQKDADKKQQLLDAFDFREQDKDQTEKLVEGINARVAELNARRYSLHQARRKIVTSLEEDQILFKPDQAEKLFNEVGILFSGQIKKDFSQLIAFNRAITEERRGYLQEERTEIEAELKTVAEELDDLGKRRSGVLDFLSSTDVFAKYKQVTDDLVTLRADIATLEKQRGFLRRLQELRTEIRALTEACVHLQSQIETDVESQNTDKASLFSVIRVYFSEIIEEVLAHKALLSVSPNANGHLEFRAEILNEKGKATSADLGHTYRKLLCIAFDLAVLRAHIKDRFPHFVYHDGVFESLDDRKKVNLLKVIREYAELGVQSVITLIDSDMPPRVEAEVPVFSPDEIVLNLHDEGDKGRLFRMQVW</sequence>
<comment type="caution">
    <text evidence="3">The sequence shown here is derived from an EMBL/GenBank/DDBJ whole genome shotgun (WGS) entry which is preliminary data.</text>
</comment>
<dbReference type="Pfam" id="PF10088">
    <property type="entry name" value="DUF2326"/>
    <property type="match status" value="1"/>
</dbReference>
<dbReference type="EMBL" id="JASGBH010000009">
    <property type="protein sequence ID" value="MDI9234686.1"/>
    <property type="molecule type" value="Genomic_DNA"/>
</dbReference>
<keyword evidence="4" id="KW-1185">Reference proteome</keyword>
<dbReference type="InterPro" id="IPR027417">
    <property type="entry name" value="P-loop_NTPase"/>
</dbReference>
<evidence type="ECO:0000259" key="2">
    <source>
        <dbReference type="Pfam" id="PF10088"/>
    </source>
</evidence>
<evidence type="ECO:0000313" key="3">
    <source>
        <dbReference type="EMBL" id="MDI9234686.1"/>
    </source>
</evidence>
<evidence type="ECO:0000313" key="4">
    <source>
        <dbReference type="Proteomes" id="UP001431902"/>
    </source>
</evidence>
<gene>
    <name evidence="3" type="ORF">QLQ16_12690</name>
</gene>
<keyword evidence="1" id="KW-0175">Coiled coil</keyword>
<reference evidence="3" key="1">
    <citation type="submission" date="2023-05" db="EMBL/GenBank/DDBJ databases">
        <title>Limnohabitans sp. strain HM2-2 Genome sequencing and assembly.</title>
        <authorList>
            <person name="Jung Y."/>
        </authorList>
    </citation>
    <scope>NUCLEOTIDE SEQUENCE</scope>
    <source>
        <strain evidence="3">HM2-2</strain>
    </source>
</reference>
<feature type="coiled-coil region" evidence="1">
    <location>
        <begin position="346"/>
        <end position="430"/>
    </location>
</feature>
<protein>
    <submittedName>
        <fullName evidence="3">DUF2326 domain-containing protein</fullName>
    </submittedName>
</protein>
<accession>A0ABT6X971</accession>
<dbReference type="InterPro" id="IPR018760">
    <property type="entry name" value="DUF2326"/>
</dbReference>
<proteinExistence type="predicted"/>
<feature type="domain" description="DUF2326" evidence="2">
    <location>
        <begin position="457"/>
        <end position="597"/>
    </location>
</feature>
<dbReference type="Gene3D" id="3.40.50.300">
    <property type="entry name" value="P-loop containing nucleotide triphosphate hydrolases"/>
    <property type="match status" value="1"/>
</dbReference>
<dbReference type="RefSeq" id="WP_283225027.1">
    <property type="nucleotide sequence ID" value="NZ_JASGBH010000009.1"/>
</dbReference>
<organism evidence="3 4">
    <name type="scientific">Limnohabitans lacus</name>
    <dbReference type="NCBI Taxonomy" id="3045173"/>
    <lineage>
        <taxon>Bacteria</taxon>
        <taxon>Pseudomonadati</taxon>
        <taxon>Pseudomonadota</taxon>
        <taxon>Betaproteobacteria</taxon>
        <taxon>Burkholderiales</taxon>
        <taxon>Comamonadaceae</taxon>
        <taxon>Limnohabitans</taxon>
    </lineage>
</organism>
<evidence type="ECO:0000256" key="1">
    <source>
        <dbReference type="SAM" id="Coils"/>
    </source>
</evidence>